<dbReference type="RefSeq" id="WP_176009246.1">
    <property type="nucleotide sequence ID" value="NZ_CP041372.2"/>
</dbReference>
<organism evidence="1 2">
    <name type="scientific">Paenalkalicoccus suaedae</name>
    <dbReference type="NCBI Taxonomy" id="2592382"/>
    <lineage>
        <taxon>Bacteria</taxon>
        <taxon>Bacillati</taxon>
        <taxon>Bacillota</taxon>
        <taxon>Bacilli</taxon>
        <taxon>Bacillales</taxon>
        <taxon>Bacillaceae</taxon>
        <taxon>Paenalkalicoccus</taxon>
    </lineage>
</organism>
<protein>
    <submittedName>
        <fullName evidence="1">Uncharacterized protein</fullName>
    </submittedName>
</protein>
<dbReference type="EMBL" id="CP041372">
    <property type="protein sequence ID" value="QKS71210.1"/>
    <property type="molecule type" value="Genomic_DNA"/>
</dbReference>
<sequence length="140" mass="16250">MTKIDLTIYTSKQFNSQDIAEKFVELLEKYNLVPEKLGTFEPLKVAYSPDTFIQLWTDESDGCYEEGVGMVGKAGILLAKSKNPPYHFGMTWWNCPNMPKINHIGFIFAIKTFRSFEKQIVNLFKELIVYLMLYMRTSLT</sequence>
<gene>
    <name evidence="1" type="ORF">FLK61_31345</name>
</gene>
<accession>A0A859FEB1</accession>
<keyword evidence="2" id="KW-1185">Reference proteome</keyword>
<evidence type="ECO:0000313" key="2">
    <source>
        <dbReference type="Proteomes" id="UP000318138"/>
    </source>
</evidence>
<name>A0A859FEB1_9BACI</name>
<evidence type="ECO:0000313" key="1">
    <source>
        <dbReference type="EMBL" id="QKS71210.1"/>
    </source>
</evidence>
<dbReference type="AlphaFoldDB" id="A0A859FEB1"/>
<reference evidence="2" key="1">
    <citation type="submission" date="2019-07" db="EMBL/GenBank/DDBJ databases">
        <title>Bacillus alkalisoli sp. nov. isolated from saline soil.</title>
        <authorList>
            <person name="Sun J.-Q."/>
            <person name="Xu L."/>
        </authorList>
    </citation>
    <scope>NUCLEOTIDE SEQUENCE [LARGE SCALE GENOMIC DNA]</scope>
    <source>
        <strain evidence="2">M4U3P1</strain>
    </source>
</reference>
<proteinExistence type="predicted"/>
<dbReference type="Proteomes" id="UP000318138">
    <property type="component" value="Chromosome"/>
</dbReference>
<dbReference type="KEGG" id="psua:FLK61_31345"/>